<evidence type="ECO:0000313" key="3">
    <source>
        <dbReference type="Proteomes" id="UP000566819"/>
    </source>
</evidence>
<evidence type="ECO:0008006" key="4">
    <source>
        <dbReference type="Google" id="ProtNLM"/>
    </source>
</evidence>
<reference evidence="2 3" key="1">
    <citation type="submission" date="2020-03" db="EMBL/GenBank/DDBJ databases">
        <title>Draft Genome Sequence of Cudoniella acicularis.</title>
        <authorList>
            <person name="Buettner E."/>
            <person name="Kellner H."/>
        </authorList>
    </citation>
    <scope>NUCLEOTIDE SEQUENCE [LARGE SCALE GENOMIC DNA]</scope>
    <source>
        <strain evidence="2 3">DSM 108380</strain>
    </source>
</reference>
<proteinExistence type="predicted"/>
<evidence type="ECO:0000313" key="2">
    <source>
        <dbReference type="EMBL" id="KAF4637897.1"/>
    </source>
</evidence>
<dbReference type="OrthoDB" id="5395704at2759"/>
<keyword evidence="3" id="KW-1185">Reference proteome</keyword>
<sequence>MMIMLLLRVFAFLLGLTLASPLHITQANRNALQARFAKDFVLSDIAALSCPVSPQQAGNTTTPALNPTTSLWNDTLTFQLTDLNTNTSTTCTKSYLETRPADNSTEASPSFDLCADTHVQYETYRWRFEENPTEFGKFLIELDHSFNDPAQFPPPFSVVTYFSEHLQLNLTCSHLRDGGQSCKLPHREKTLNAPVNGMSD</sequence>
<dbReference type="EMBL" id="JAAMPI010000006">
    <property type="protein sequence ID" value="KAF4637897.1"/>
    <property type="molecule type" value="Genomic_DNA"/>
</dbReference>
<organism evidence="2 3">
    <name type="scientific">Cudoniella acicularis</name>
    <dbReference type="NCBI Taxonomy" id="354080"/>
    <lineage>
        <taxon>Eukaryota</taxon>
        <taxon>Fungi</taxon>
        <taxon>Dikarya</taxon>
        <taxon>Ascomycota</taxon>
        <taxon>Pezizomycotina</taxon>
        <taxon>Leotiomycetes</taxon>
        <taxon>Helotiales</taxon>
        <taxon>Tricladiaceae</taxon>
        <taxon>Cudoniella</taxon>
    </lineage>
</organism>
<keyword evidence="1" id="KW-0732">Signal</keyword>
<feature type="signal peptide" evidence="1">
    <location>
        <begin position="1"/>
        <end position="19"/>
    </location>
</feature>
<feature type="chain" id="PRO_5033993760" description="AA1-like domain-containing protein" evidence="1">
    <location>
        <begin position="20"/>
        <end position="200"/>
    </location>
</feature>
<gene>
    <name evidence="2" type="ORF">G7Y89_g167</name>
</gene>
<dbReference type="AlphaFoldDB" id="A0A8H4S0C8"/>
<protein>
    <recommendedName>
        <fullName evidence="4">AA1-like domain-containing protein</fullName>
    </recommendedName>
</protein>
<name>A0A8H4S0C8_9HELO</name>
<accession>A0A8H4S0C8</accession>
<dbReference type="Proteomes" id="UP000566819">
    <property type="component" value="Unassembled WGS sequence"/>
</dbReference>
<evidence type="ECO:0000256" key="1">
    <source>
        <dbReference type="SAM" id="SignalP"/>
    </source>
</evidence>
<comment type="caution">
    <text evidence="2">The sequence shown here is derived from an EMBL/GenBank/DDBJ whole genome shotgun (WGS) entry which is preliminary data.</text>
</comment>